<dbReference type="PIR" id="B61581">
    <property type="entry name" value="B61581"/>
</dbReference>
<organism evidence="1">
    <name type="scientific">Sus scrofa domesticus</name>
    <name type="common">domestic pig</name>
    <dbReference type="NCBI Taxonomy" id="9825"/>
    <lineage>
        <taxon>Eukaryota</taxon>
        <taxon>Metazoa</taxon>
        <taxon>Chordata</taxon>
        <taxon>Craniata</taxon>
        <taxon>Vertebrata</taxon>
        <taxon>Euteleostomi</taxon>
        <taxon>Mammalia</taxon>
        <taxon>Eutheria</taxon>
        <taxon>Laurasiatheria</taxon>
        <taxon>Artiodactyla</taxon>
        <taxon>Suina</taxon>
        <taxon>Suidae</taxon>
        <taxon>Sus</taxon>
    </lineage>
</organism>
<keyword id="KW-0903">Direct protein sequencing</keyword>
<reference evidence="1" key="1">
    <citation type="journal article" date="1991" name="Int. J. Pept. Protein Res.">
        <title>Processed forms of neuroendocrine proteins 7B2 and secretogranin II are found in porcine pituitary extracts.</title>
        <authorList>
            <person name="Lazure C."/>
            <person name="Benjannet S."/>
            <person name="Seidah N.G."/>
            <person name="Chretien M."/>
        </authorList>
    </citation>
    <scope>PROTEIN SEQUENCE</scope>
</reference>
<dbReference type="AlphaFoldDB" id="Q7M2R7"/>
<proteinExistence type="evidence at protein level"/>
<accession>Q7M2R7</accession>
<evidence type="ECO:0000313" key="1">
    <source>
        <dbReference type="PIR" id="B61581"/>
    </source>
</evidence>
<sequence>ASFQRNQLLQKEPDLRLENVQRFALTEMIYEENSRDNPF</sequence>
<protein>
    <submittedName>
        <fullName evidence="1">Secretogranin II</fullName>
    </submittedName>
</protein>
<feature type="non-terminal residue" evidence="1">
    <location>
        <position position="39"/>
    </location>
</feature>
<feature type="non-terminal residue" evidence="1">
    <location>
        <position position="1"/>
    </location>
</feature>
<name>Q7M2R7_PIG</name>